<evidence type="ECO:0000259" key="3">
    <source>
        <dbReference type="Pfam" id="PF13519"/>
    </source>
</evidence>
<gene>
    <name evidence="4" type="ORF">Abiwalacus_23670</name>
</gene>
<keyword evidence="1" id="KW-0812">Transmembrane</keyword>
<dbReference type="InterPro" id="IPR024163">
    <property type="entry name" value="Aerotolerance_reg_N"/>
</dbReference>
<dbReference type="PANTHER" id="PTHR37464">
    <property type="entry name" value="BLL2463 PROTEIN"/>
    <property type="match status" value="1"/>
</dbReference>
<dbReference type="NCBIfam" id="TIGR02226">
    <property type="entry name" value="two_anch"/>
    <property type="match status" value="1"/>
</dbReference>
<dbReference type="InterPro" id="IPR002035">
    <property type="entry name" value="VWF_A"/>
</dbReference>
<reference evidence="4" key="1">
    <citation type="submission" date="2022-06" db="EMBL/GenBank/DDBJ databases">
        <title>Akkermansia biwalacus sp. nov., an anaerobic mucin-degrading bacterium isolated from human intestine.</title>
        <authorList>
            <person name="Kobayashi Y."/>
            <person name="Inoue S."/>
            <person name="Kawahara T."/>
            <person name="Kohda N."/>
        </authorList>
    </citation>
    <scope>NUCLEOTIDE SEQUENCE</scope>
    <source>
        <strain evidence="4">WON2089</strain>
    </source>
</reference>
<dbReference type="InterPro" id="IPR013783">
    <property type="entry name" value="Ig-like_fold"/>
</dbReference>
<feature type="transmembrane region" description="Helical" evidence="1">
    <location>
        <begin position="57"/>
        <end position="80"/>
    </location>
</feature>
<evidence type="ECO:0000313" key="4">
    <source>
        <dbReference type="EMBL" id="BDL44793.1"/>
    </source>
</evidence>
<dbReference type="InterPro" id="IPR036465">
    <property type="entry name" value="vWFA_dom_sf"/>
</dbReference>
<feature type="domain" description="VWFA" evidence="3">
    <location>
        <begin position="92"/>
        <end position="199"/>
    </location>
</feature>
<dbReference type="InterPro" id="IPR011933">
    <property type="entry name" value="Double_TM_dom"/>
</dbReference>
<feature type="transmembrane region" description="Helical" evidence="1">
    <location>
        <begin position="6"/>
        <end position="26"/>
    </location>
</feature>
<dbReference type="RefSeq" id="WP_215436527.1">
    <property type="nucleotide sequence ID" value="NZ_AP025943.1"/>
</dbReference>
<feature type="transmembrane region" description="Helical" evidence="1">
    <location>
        <begin position="651"/>
        <end position="669"/>
    </location>
</feature>
<keyword evidence="1" id="KW-1133">Transmembrane helix</keyword>
<dbReference type="SUPFAM" id="SSF53300">
    <property type="entry name" value="vWA-like"/>
    <property type="match status" value="1"/>
</dbReference>
<dbReference type="Gene3D" id="2.60.40.10">
    <property type="entry name" value="Immunoglobulins"/>
    <property type="match status" value="1"/>
</dbReference>
<dbReference type="EMBL" id="AP025943">
    <property type="protein sequence ID" value="BDL44793.1"/>
    <property type="molecule type" value="Genomic_DNA"/>
</dbReference>
<accession>A0ABN6QND9</accession>
<dbReference type="PANTHER" id="PTHR37464:SF1">
    <property type="entry name" value="BLL2463 PROTEIN"/>
    <property type="match status" value="1"/>
</dbReference>
<name>A0ABN6QND9_9BACT</name>
<dbReference type="Pfam" id="PF13519">
    <property type="entry name" value="VWA_2"/>
    <property type="match status" value="1"/>
</dbReference>
<keyword evidence="5" id="KW-1185">Reference proteome</keyword>
<evidence type="ECO:0000259" key="2">
    <source>
        <dbReference type="Pfam" id="PF07584"/>
    </source>
</evidence>
<sequence length="685" mass="73920">MNLFFSNPLFWLMAAAAIPLLVHLFARSRPREREFSSLIFLRRAVKRHVRLRRPKDWLLLAVRTLAAACLAAAFLLPYMAGRSMEEQGSRSVILVVDRSASMSAADGQESRISKAGVFAGQIMSDLKRGDLVNLIWADAAPAALFREPMPSHDLVNRELQRIHSRPEAANTAAALALAVEQAARTASTRPTSVYILSDFQSSNWSGVDWEKAFPPDLDVRCIQVADHERLPNTAVTSLKVMPATVLPGQSVTVQAVLSNFGSQPVRVTAHLEAGSLRASRTAEIPAGAKETVSFQAQVPASVEEWPVFVTLDHDAFPADDTAGTVVRVGASLQCDAVTQDEAQLGFMMKALRFIPFLDVQSAGGLGREQPDFIVWNKPEKEDLKKMEALAEAGSVIVAVPDFSGDAVANALMGLPDGPRTFSEYEKTGKGWTLNAALPDDSVFDLFRGGDAASPLDARVFRRLNEGLAPDSWNDLVSVLVRYEDGVPAIARRVKGRGALVLWNVPVQSMDADWGKSPLFLPFLAEAMLKSRQEGVGEAAPEPGRDFPSWILPDTLDAADVVLTGPDGAELLCKESRLSSGKRLLSSVAPAVPGTYVWSGRHAAGMPLHTQVVNFPVGESNLQTLAAGNLPASVAVVTASGKLVEVTGRIPLWPWLLGAAVLLFALELWLSSLPVRTVHDGKEAQS</sequence>
<keyword evidence="1" id="KW-0472">Membrane</keyword>
<dbReference type="Proteomes" id="UP001062263">
    <property type="component" value="Chromosome"/>
</dbReference>
<dbReference type="Gene3D" id="3.40.50.410">
    <property type="entry name" value="von Willebrand factor, type A domain"/>
    <property type="match status" value="1"/>
</dbReference>
<evidence type="ECO:0008006" key="6">
    <source>
        <dbReference type="Google" id="ProtNLM"/>
    </source>
</evidence>
<feature type="domain" description="Aerotolerance regulator N-terminal" evidence="2">
    <location>
        <begin position="4"/>
        <end position="75"/>
    </location>
</feature>
<evidence type="ECO:0000313" key="5">
    <source>
        <dbReference type="Proteomes" id="UP001062263"/>
    </source>
</evidence>
<dbReference type="Pfam" id="PF07584">
    <property type="entry name" value="BatA"/>
    <property type="match status" value="1"/>
</dbReference>
<proteinExistence type="predicted"/>
<organism evidence="4 5">
    <name type="scientific">Akkermansia biwaensis</name>
    <dbReference type="NCBI Taxonomy" id="2946555"/>
    <lineage>
        <taxon>Bacteria</taxon>
        <taxon>Pseudomonadati</taxon>
        <taxon>Verrucomicrobiota</taxon>
        <taxon>Verrucomicrobiia</taxon>
        <taxon>Verrucomicrobiales</taxon>
        <taxon>Akkermansiaceae</taxon>
        <taxon>Akkermansia</taxon>
    </lineage>
</organism>
<evidence type="ECO:0000256" key="1">
    <source>
        <dbReference type="SAM" id="Phobius"/>
    </source>
</evidence>
<protein>
    <recommendedName>
        <fullName evidence="6">VWA domain-containing protein</fullName>
    </recommendedName>
</protein>